<gene>
    <name evidence="1" type="ORF">H4219_001033</name>
</gene>
<proteinExistence type="predicted"/>
<dbReference type="EMBL" id="JANBPU010000009">
    <property type="protein sequence ID" value="KAJ1920797.1"/>
    <property type="molecule type" value="Genomic_DNA"/>
</dbReference>
<sequence>MLKIGNFDPHLVMSTSDNIISGNGPLFKVTQLTAKASDQAAFEWVKGAETLASINGVEPKAALNYVDVSILSTWSSWRSVDETNRPCTWQGFKDYLLNYRGSISTKVQRTIKLIELSTHVSIDEFNAEFMQLAKSIGIKDNAVLVGLYATRMPPVLSLGPAVEITRCMDVVAARINAHSNSRGGLPMEVDALGFGFENEQKGAKSKRRPNDYLLQLKTKLERRGVSKTEFDERFRANTCLLCGKPDHHMRECGKSSGKD</sequence>
<accession>A0A9W8A158</accession>
<dbReference type="AlphaFoldDB" id="A0A9W8A158"/>
<organism evidence="1 2">
    <name type="scientific">Mycoemilia scoparia</name>
    <dbReference type="NCBI Taxonomy" id="417184"/>
    <lineage>
        <taxon>Eukaryota</taxon>
        <taxon>Fungi</taxon>
        <taxon>Fungi incertae sedis</taxon>
        <taxon>Zoopagomycota</taxon>
        <taxon>Kickxellomycotina</taxon>
        <taxon>Kickxellomycetes</taxon>
        <taxon>Kickxellales</taxon>
        <taxon>Kickxellaceae</taxon>
        <taxon>Mycoemilia</taxon>
    </lineage>
</organism>
<dbReference type="Proteomes" id="UP001150538">
    <property type="component" value="Unassembled WGS sequence"/>
</dbReference>
<reference evidence="1" key="1">
    <citation type="submission" date="2022-07" db="EMBL/GenBank/DDBJ databases">
        <title>Phylogenomic reconstructions and comparative analyses of Kickxellomycotina fungi.</title>
        <authorList>
            <person name="Reynolds N.K."/>
            <person name="Stajich J.E."/>
            <person name="Barry K."/>
            <person name="Grigoriev I.V."/>
            <person name="Crous P."/>
            <person name="Smith M.E."/>
        </authorList>
    </citation>
    <scope>NUCLEOTIDE SEQUENCE</scope>
    <source>
        <strain evidence="1">NBRC 100468</strain>
    </source>
</reference>
<comment type="caution">
    <text evidence="1">The sequence shown here is derived from an EMBL/GenBank/DDBJ whole genome shotgun (WGS) entry which is preliminary data.</text>
</comment>
<evidence type="ECO:0000313" key="1">
    <source>
        <dbReference type="EMBL" id="KAJ1920797.1"/>
    </source>
</evidence>
<keyword evidence="2" id="KW-1185">Reference proteome</keyword>
<protein>
    <submittedName>
        <fullName evidence="1">Uncharacterized protein</fullName>
    </submittedName>
</protein>
<name>A0A9W8A158_9FUNG</name>
<evidence type="ECO:0000313" key="2">
    <source>
        <dbReference type="Proteomes" id="UP001150538"/>
    </source>
</evidence>
<dbReference type="OrthoDB" id="10317039at2759"/>